<dbReference type="InterPro" id="IPR007314">
    <property type="entry name" value="Cofac_haem-bd_dom"/>
</dbReference>
<dbReference type="SUPFAM" id="SSF159501">
    <property type="entry name" value="EreA/ChaN-like"/>
    <property type="match status" value="1"/>
</dbReference>
<proteinExistence type="predicted"/>
<keyword evidence="2" id="KW-0449">Lipoprotein</keyword>
<name>A0A947DAE8_9CYAN</name>
<comment type="caution">
    <text evidence="2">The sequence shown here is derived from an EMBL/GenBank/DDBJ whole genome shotgun (WGS) entry which is preliminary data.</text>
</comment>
<reference evidence="2" key="2">
    <citation type="journal article" date="2021" name="Mar. Drugs">
        <title>Genome Reduction and Secondary Metabolism of the Marine Sponge-Associated Cyanobacterium Leptothoe.</title>
        <authorList>
            <person name="Konstantinou D."/>
            <person name="Popin R.V."/>
            <person name="Fewer D.P."/>
            <person name="Sivonen K."/>
            <person name="Gkelis S."/>
        </authorList>
    </citation>
    <scope>NUCLEOTIDE SEQUENCE</scope>
    <source>
        <strain evidence="2">TAU-MAC 1115</strain>
    </source>
</reference>
<dbReference type="Gene3D" id="3.40.50.11550">
    <property type="match status" value="1"/>
</dbReference>
<protein>
    <submittedName>
        <fullName evidence="2">ChaN family lipoprotein</fullName>
    </submittedName>
</protein>
<dbReference type="PIRSF" id="PIRSF020419">
    <property type="entry name" value="Fe_uptake_reg_CjrA_prd"/>
    <property type="match status" value="1"/>
</dbReference>
<dbReference type="CDD" id="cd14727">
    <property type="entry name" value="ChanN-like"/>
    <property type="match status" value="1"/>
</dbReference>
<sequence length="293" mass="32114">MVIGASLGRHHIVSTGSPGSPGRAIAQTPQLTTQANGQSNQDLLTELAQADVIYLGETHTDAADHMAQLEIITAMHQARGDIAIGLEMFQRPFQSVLDQYIAGEITEADLVEQSEYETRWGFAWELYAPIMRYAQNNQIPLIALNTPREITKKVARQGLASLTGDDWQYIPPIDEIDTSDENYQAMLAQVFGHHGGHGNSGPSFENFFAAQVLWDETMAASVADYVIAAPDTQVIVLAGEGHIVFDFGIPSRVERRLGEDLVSHSVLLNPTSTSPELADFFWFSESTTPEVAE</sequence>
<reference evidence="2" key="1">
    <citation type="submission" date="2020-11" db="EMBL/GenBank/DDBJ databases">
        <authorList>
            <person name="Konstantinou D."/>
            <person name="Gkelis S."/>
            <person name="Popin R."/>
            <person name="Fewer D."/>
            <person name="Sivonen K."/>
        </authorList>
    </citation>
    <scope>NUCLEOTIDE SEQUENCE</scope>
    <source>
        <strain evidence="2">TAU-MAC 1115</strain>
    </source>
</reference>
<evidence type="ECO:0000259" key="1">
    <source>
        <dbReference type="Pfam" id="PF04187"/>
    </source>
</evidence>
<evidence type="ECO:0000313" key="3">
    <source>
        <dbReference type="Proteomes" id="UP000717364"/>
    </source>
</evidence>
<feature type="domain" description="Haem-binding uptake Tiki superfamily ChaN" evidence="1">
    <location>
        <begin position="43"/>
        <end position="253"/>
    </location>
</feature>
<dbReference type="InterPro" id="IPR016773">
    <property type="entry name" value="Fe3_uptake_reg_CjrA_prd"/>
</dbReference>
<organism evidence="2 3">
    <name type="scientific">Leptothoe spongobia TAU-MAC 1115</name>
    <dbReference type="NCBI Taxonomy" id="1967444"/>
    <lineage>
        <taxon>Bacteria</taxon>
        <taxon>Bacillati</taxon>
        <taxon>Cyanobacteriota</taxon>
        <taxon>Cyanophyceae</taxon>
        <taxon>Nodosilineales</taxon>
        <taxon>Cymatolegaceae</taxon>
        <taxon>Leptothoe</taxon>
        <taxon>Leptothoe spongobia</taxon>
    </lineage>
</organism>
<dbReference type="AlphaFoldDB" id="A0A947DAE8"/>
<dbReference type="Proteomes" id="UP000717364">
    <property type="component" value="Unassembled WGS sequence"/>
</dbReference>
<dbReference type="Pfam" id="PF04187">
    <property type="entry name" value="Cofac_haem_bdg"/>
    <property type="match status" value="1"/>
</dbReference>
<accession>A0A947DAE8</accession>
<keyword evidence="3" id="KW-1185">Reference proteome</keyword>
<gene>
    <name evidence="2" type="ORF">IXB50_00235</name>
</gene>
<dbReference type="EMBL" id="JADOES010000001">
    <property type="protein sequence ID" value="MBT9313853.1"/>
    <property type="molecule type" value="Genomic_DNA"/>
</dbReference>
<evidence type="ECO:0000313" key="2">
    <source>
        <dbReference type="EMBL" id="MBT9313853.1"/>
    </source>
</evidence>